<dbReference type="InterPro" id="IPR036866">
    <property type="entry name" value="RibonucZ/Hydroxyglut_hydro"/>
</dbReference>
<evidence type="ECO:0000313" key="2">
    <source>
        <dbReference type="EMBL" id="AET33185.1"/>
    </source>
</evidence>
<dbReference type="BioCyc" id="PSP1104324:GJSN-1741-MONOMER"/>
<gene>
    <name evidence="2" type="ORF">P186_1777</name>
</gene>
<organism evidence="2 3">
    <name type="scientific">Pyrobaculum ferrireducens</name>
    <dbReference type="NCBI Taxonomy" id="1104324"/>
    <lineage>
        <taxon>Archaea</taxon>
        <taxon>Thermoproteota</taxon>
        <taxon>Thermoprotei</taxon>
        <taxon>Thermoproteales</taxon>
        <taxon>Thermoproteaceae</taxon>
        <taxon>Pyrobaculum</taxon>
    </lineage>
</organism>
<dbReference type="InterPro" id="IPR001279">
    <property type="entry name" value="Metallo-B-lactamas"/>
</dbReference>
<dbReference type="PANTHER" id="PTHR46018:SF2">
    <property type="entry name" value="ZINC PHOSPHODIESTERASE ELAC PROTEIN 1"/>
    <property type="match status" value="1"/>
</dbReference>
<reference evidence="2 3" key="1">
    <citation type="journal article" date="2012" name="J. Bacteriol.">
        <title>Complete genome sequence of strain 1860, a crenarchaeon of the genus pyrobaculum able to grow with various electron acceptors.</title>
        <authorList>
            <person name="Mardanov A.V."/>
            <person name="Gumerov V.M."/>
            <person name="Slobodkina G.B."/>
            <person name="Beletsky A.V."/>
            <person name="Bonch-Osmolovskaya E.A."/>
            <person name="Ravin N.V."/>
            <person name="Skryabin K.G."/>
        </authorList>
    </citation>
    <scope>NUCLEOTIDE SEQUENCE [LARGE SCALE GENOMIC DNA]</scope>
    <source>
        <strain evidence="2 3">1860</strain>
    </source>
</reference>
<dbReference type="STRING" id="1104324.P186_1777"/>
<dbReference type="GO" id="GO:0042781">
    <property type="term" value="F:3'-tRNA processing endoribonuclease activity"/>
    <property type="evidence" value="ECO:0007669"/>
    <property type="project" value="TreeGrafter"/>
</dbReference>
<name>G7VH14_9CREN</name>
<dbReference type="Gene3D" id="3.60.15.10">
    <property type="entry name" value="Ribonuclease Z/Hydroxyacylglutathione hydrolase-like"/>
    <property type="match status" value="1"/>
</dbReference>
<dbReference type="Pfam" id="PF12706">
    <property type="entry name" value="Lactamase_B_2"/>
    <property type="match status" value="1"/>
</dbReference>
<dbReference type="AlphaFoldDB" id="G7VH14"/>
<evidence type="ECO:0000259" key="1">
    <source>
        <dbReference type="SMART" id="SM00849"/>
    </source>
</evidence>
<evidence type="ECO:0000313" key="3">
    <source>
        <dbReference type="Proteomes" id="UP000005867"/>
    </source>
</evidence>
<dbReference type="eggNOG" id="arCOG00500">
    <property type="taxonomic scope" value="Archaea"/>
</dbReference>
<accession>G7VH14</accession>
<dbReference type="Proteomes" id="UP000005867">
    <property type="component" value="Chromosome"/>
</dbReference>
<dbReference type="EMBL" id="CP003098">
    <property type="protein sequence ID" value="AET33185.1"/>
    <property type="molecule type" value="Genomic_DNA"/>
</dbReference>
<dbReference type="HOGENOM" id="CLU_031317_2_1_2"/>
<dbReference type="GeneID" id="11596274"/>
<feature type="domain" description="Metallo-beta-lactamase" evidence="1">
    <location>
        <begin position="19"/>
        <end position="219"/>
    </location>
</feature>
<dbReference type="SMART" id="SM00849">
    <property type="entry name" value="Lactamase_B"/>
    <property type="match status" value="1"/>
</dbReference>
<keyword evidence="3" id="KW-1185">Reference proteome</keyword>
<dbReference type="CDD" id="cd16272">
    <property type="entry name" value="RNaseZ_MBL-fold"/>
    <property type="match status" value="1"/>
</dbReference>
<proteinExistence type="predicted"/>
<dbReference type="RefSeq" id="WP_014289010.1">
    <property type="nucleotide sequence ID" value="NC_016645.1"/>
</dbReference>
<dbReference type="SUPFAM" id="SSF56281">
    <property type="entry name" value="Metallo-hydrolase/oxidoreductase"/>
    <property type="match status" value="1"/>
</dbReference>
<dbReference type="OrthoDB" id="73420at2157"/>
<protein>
    <submittedName>
        <fullName evidence="2">Beta-lactamase domain protein</fullName>
    </submittedName>
</protein>
<dbReference type="KEGG" id="pyr:P186_1777"/>
<sequence>MYLHILGSGAGGSPGSRRWRSANLLDTGEGLVVIDCGVGCHYRLSDRGLLAEVDYVLVTHSHMDHYLGLPETLFQAHIEGRRKPIHIFAPRVVEEAARLVAVNLFKAPSYQIHFHRLAPGTVVKQNTLVVEAGEACHHTAEEAYAFKISARGLDILFSGDTGPGCEPVERLGQGVELAVLEATCNEEYGEICRRYAHMTTFDAVREAEAMKVREVVLSHIDEKFNPTVYQDVKKLNRHVLVAEDNMVIHL</sequence>
<dbReference type="PANTHER" id="PTHR46018">
    <property type="entry name" value="ZINC PHOSPHODIESTERASE ELAC PROTEIN 1"/>
    <property type="match status" value="1"/>
</dbReference>